<dbReference type="InterPro" id="IPR023401">
    <property type="entry name" value="ODC_N"/>
</dbReference>
<dbReference type="InterPro" id="IPR036291">
    <property type="entry name" value="NAD(P)-bd_dom_sf"/>
</dbReference>
<dbReference type="Pfam" id="PF02423">
    <property type="entry name" value="OCD_Mu_crystall"/>
    <property type="match status" value="1"/>
</dbReference>
<dbReference type="Proteomes" id="UP000182284">
    <property type="component" value="Unassembled WGS sequence"/>
</dbReference>
<dbReference type="PANTHER" id="PTHR13812:SF19">
    <property type="entry name" value="KETIMINE REDUCTASE MU-CRYSTALLIN"/>
    <property type="match status" value="1"/>
</dbReference>
<name>A0A1G7FB23_9RHOB</name>
<dbReference type="PANTHER" id="PTHR13812">
    <property type="entry name" value="KETIMINE REDUCTASE MU-CRYSTALLIN"/>
    <property type="match status" value="1"/>
</dbReference>
<reference evidence="1 2" key="1">
    <citation type="submission" date="2016-10" db="EMBL/GenBank/DDBJ databases">
        <authorList>
            <person name="de Groot N.N."/>
        </authorList>
    </citation>
    <scope>NUCLEOTIDE SEQUENCE [LARGE SCALE GENOMIC DNA]</scope>
    <source>
        <strain evidence="1 2">DSM 27375</strain>
    </source>
</reference>
<evidence type="ECO:0000313" key="1">
    <source>
        <dbReference type="EMBL" id="SDE73120.1"/>
    </source>
</evidence>
<accession>A0A1G7FB23</accession>
<dbReference type="SUPFAM" id="SSF51735">
    <property type="entry name" value="NAD(P)-binding Rossmann-fold domains"/>
    <property type="match status" value="1"/>
</dbReference>
<protein>
    <submittedName>
        <fullName evidence="1">Ornithine cyclodeaminase</fullName>
    </submittedName>
</protein>
<dbReference type="AlphaFoldDB" id="A0A1G7FB23"/>
<proteinExistence type="predicted"/>
<dbReference type="Gene3D" id="3.30.1780.10">
    <property type="entry name" value="ornithine cyclodeaminase, domain 1"/>
    <property type="match status" value="1"/>
</dbReference>
<dbReference type="NCBIfam" id="NF005762">
    <property type="entry name" value="PRK07589.1"/>
    <property type="match status" value="1"/>
</dbReference>
<dbReference type="EMBL" id="FNBL01000001">
    <property type="protein sequence ID" value="SDE73120.1"/>
    <property type="molecule type" value="Genomic_DNA"/>
</dbReference>
<evidence type="ECO:0000313" key="2">
    <source>
        <dbReference type="Proteomes" id="UP000182284"/>
    </source>
</evidence>
<dbReference type="InterPro" id="IPR003462">
    <property type="entry name" value="ODC_Mu_crystall"/>
</dbReference>
<organism evidence="1 2">
    <name type="scientific">Celeribacter baekdonensis</name>
    <dbReference type="NCBI Taxonomy" id="875171"/>
    <lineage>
        <taxon>Bacteria</taxon>
        <taxon>Pseudomonadati</taxon>
        <taxon>Pseudomonadota</taxon>
        <taxon>Alphaproteobacteria</taxon>
        <taxon>Rhodobacterales</taxon>
        <taxon>Roseobacteraceae</taxon>
        <taxon>Celeribacter</taxon>
    </lineage>
</organism>
<sequence length="350" mass="38095">MMNTPQPSELAYVPFVSVANMMRLVHSLGVDRFLSDLAAYIEEDFKRWPEFDKTPRVASHSLEGVIELMPTADAELYGFKYVNGHPKNMKEGFQTVTAFGVLSSVSNGYPVLLTEMTLLTALRTAATSALVGRYLAPKGASVMAMIGNGAQCEFQALAFRALCGITRLRLYDIDPAATAKAKRNLEGQGFDIMACSSAQEAVEGADVITTCTADKQCATILTDNMVGRGQHINAIGGDCPGKTELHKDILTRAQIFVEYPEQTRIEGEIQQLAADHPVTELWQVMRGEVPGRTGANQLTLFDSVGFAIEDFSALRFVRDKVAGTAFSEPLDLLADPDDPRDLFGMLTRAG</sequence>
<gene>
    <name evidence="1" type="ORF">SAMN04488117_1015</name>
</gene>
<dbReference type="Gene3D" id="3.40.50.720">
    <property type="entry name" value="NAD(P)-binding Rossmann-like Domain"/>
    <property type="match status" value="1"/>
</dbReference>